<proteinExistence type="predicted"/>
<organism evidence="1 2">
    <name type="scientific">Rhizobium grahamii</name>
    <dbReference type="NCBI Taxonomy" id="1120045"/>
    <lineage>
        <taxon>Bacteria</taxon>
        <taxon>Pseudomonadati</taxon>
        <taxon>Pseudomonadota</taxon>
        <taxon>Alphaproteobacteria</taxon>
        <taxon>Hyphomicrobiales</taxon>
        <taxon>Rhizobiaceae</taxon>
        <taxon>Rhizobium/Agrobacterium group</taxon>
        <taxon>Rhizobium</taxon>
    </lineage>
</organism>
<name>A0A5Q0C1P2_9HYPH</name>
<dbReference type="RefSeq" id="WP_153270116.1">
    <property type="nucleotide sequence ID" value="NZ_CP043498.1"/>
</dbReference>
<dbReference type="Proteomes" id="UP000326881">
    <property type="component" value="Chromosome"/>
</dbReference>
<dbReference type="OrthoDB" id="8454620at2"/>
<dbReference type="AlphaFoldDB" id="A0A5Q0C1P2"/>
<protein>
    <recommendedName>
        <fullName evidence="3">DUF2188 domain-containing protein</fullName>
    </recommendedName>
</protein>
<keyword evidence="2" id="KW-1185">Reference proteome</keyword>
<evidence type="ECO:0000313" key="1">
    <source>
        <dbReference type="EMBL" id="QFY59796.1"/>
    </source>
</evidence>
<evidence type="ECO:0000313" key="2">
    <source>
        <dbReference type="Proteomes" id="UP000326881"/>
    </source>
</evidence>
<gene>
    <name evidence="1" type="ORF">FZ934_04720</name>
</gene>
<evidence type="ECO:0008006" key="3">
    <source>
        <dbReference type="Google" id="ProtNLM"/>
    </source>
</evidence>
<dbReference type="KEGG" id="rgr:FZ934_04720"/>
<reference evidence="1 2" key="1">
    <citation type="submission" date="2019-08" db="EMBL/GenBank/DDBJ databases">
        <title>Prosopis cineraria nodule microbiome.</title>
        <authorList>
            <person name="Ali R."/>
            <person name="Chaluvadi S.R."/>
            <person name="Wang X."/>
        </authorList>
    </citation>
    <scope>NUCLEOTIDE SEQUENCE [LARGE SCALE GENOMIC DNA]</scope>
    <source>
        <strain evidence="1 2">BG7</strain>
    </source>
</reference>
<sequence>MPLHHHARRFAAASPKALPRFTIGSNSAGRWVVNDREGRVGGIFVSRDAALHFAVEECDHDLSQISFAPGETALRLIAGSEDPIVH</sequence>
<accession>A0A5Q0C1P2</accession>
<dbReference type="EMBL" id="CP043498">
    <property type="protein sequence ID" value="QFY59796.1"/>
    <property type="molecule type" value="Genomic_DNA"/>
</dbReference>